<dbReference type="GO" id="GO:0016052">
    <property type="term" value="P:carbohydrate catabolic process"/>
    <property type="evidence" value="ECO:0007669"/>
    <property type="project" value="TreeGrafter"/>
</dbReference>
<dbReference type="GO" id="GO:0000287">
    <property type="term" value="F:magnesium ion binding"/>
    <property type="evidence" value="ECO:0007669"/>
    <property type="project" value="TreeGrafter"/>
</dbReference>
<evidence type="ECO:0000313" key="6">
    <source>
        <dbReference type="Proteomes" id="UP000318509"/>
    </source>
</evidence>
<dbReference type="Pfam" id="PF02746">
    <property type="entry name" value="MR_MLE_N"/>
    <property type="match status" value="1"/>
</dbReference>
<evidence type="ECO:0000256" key="3">
    <source>
        <dbReference type="ARBA" id="ARBA00022842"/>
    </source>
</evidence>
<dbReference type="SFLD" id="SFLDG00179">
    <property type="entry name" value="mandelate_racemase"/>
    <property type="match status" value="1"/>
</dbReference>
<dbReference type="Proteomes" id="UP000318509">
    <property type="component" value="Unassembled WGS sequence"/>
</dbReference>
<keyword evidence="3" id="KW-0460">Magnesium</keyword>
<dbReference type="InterPro" id="IPR018110">
    <property type="entry name" value="Mandel_Rmase/mucon_lact_enz_CS"/>
</dbReference>
<evidence type="ECO:0000256" key="2">
    <source>
        <dbReference type="ARBA" id="ARBA00022723"/>
    </source>
</evidence>
<dbReference type="Gene3D" id="3.20.20.120">
    <property type="entry name" value="Enolase-like C-terminal domain"/>
    <property type="match status" value="1"/>
</dbReference>
<comment type="caution">
    <text evidence="5">The sequence shown here is derived from an EMBL/GenBank/DDBJ whole genome shotgun (WGS) entry which is preliminary data.</text>
</comment>
<feature type="domain" description="Mandelate racemase/muconate lactonizing enzyme C-terminal" evidence="4">
    <location>
        <begin position="145"/>
        <end position="241"/>
    </location>
</feature>
<dbReference type="InterPro" id="IPR013341">
    <property type="entry name" value="Mandelate_racemase_N_dom"/>
</dbReference>
<dbReference type="AlphaFoldDB" id="A0A537JVU3"/>
<evidence type="ECO:0000313" key="5">
    <source>
        <dbReference type="EMBL" id="TMI87620.1"/>
    </source>
</evidence>
<gene>
    <name evidence="5" type="ORF">E6H00_15080</name>
</gene>
<name>A0A537JVU3_9BACT</name>
<dbReference type="SFLD" id="SFLDS00001">
    <property type="entry name" value="Enolase"/>
    <property type="match status" value="1"/>
</dbReference>
<dbReference type="PANTHER" id="PTHR13794">
    <property type="entry name" value="ENOLASE SUPERFAMILY, MANDELATE RACEMASE"/>
    <property type="match status" value="1"/>
</dbReference>
<dbReference type="InterPro" id="IPR029065">
    <property type="entry name" value="Enolase_C-like"/>
</dbReference>
<evidence type="ECO:0000256" key="1">
    <source>
        <dbReference type="ARBA" id="ARBA00001946"/>
    </source>
</evidence>
<dbReference type="SMART" id="SM00922">
    <property type="entry name" value="MR_MLE"/>
    <property type="match status" value="1"/>
</dbReference>
<organism evidence="5 6">
    <name type="scientific">Candidatus Segetimicrobium genomatis</name>
    <dbReference type="NCBI Taxonomy" id="2569760"/>
    <lineage>
        <taxon>Bacteria</taxon>
        <taxon>Bacillati</taxon>
        <taxon>Candidatus Sysuimicrobiota</taxon>
        <taxon>Candidatus Sysuimicrobiia</taxon>
        <taxon>Candidatus Sysuimicrobiales</taxon>
        <taxon>Candidatus Segetimicrobiaceae</taxon>
        <taxon>Candidatus Segetimicrobium</taxon>
    </lineage>
</organism>
<reference evidence="5 6" key="1">
    <citation type="journal article" date="2019" name="Nat. Microbiol.">
        <title>Mediterranean grassland soil C-N compound turnover is dependent on rainfall and depth, and is mediated by genomically divergent microorganisms.</title>
        <authorList>
            <person name="Diamond S."/>
            <person name="Andeer P.F."/>
            <person name="Li Z."/>
            <person name="Crits-Christoph A."/>
            <person name="Burstein D."/>
            <person name="Anantharaman K."/>
            <person name="Lane K.R."/>
            <person name="Thomas B.C."/>
            <person name="Pan C."/>
            <person name="Northen T.R."/>
            <person name="Banfield J.F."/>
        </authorList>
    </citation>
    <scope>NUCLEOTIDE SEQUENCE [LARGE SCALE GENOMIC DNA]</scope>
    <source>
        <strain evidence="5">NP_3</strain>
    </source>
</reference>
<proteinExistence type="predicted"/>
<dbReference type="PROSITE" id="PS00908">
    <property type="entry name" value="MR_MLE_1"/>
    <property type="match status" value="1"/>
</dbReference>
<dbReference type="GO" id="GO:0009063">
    <property type="term" value="P:amino acid catabolic process"/>
    <property type="evidence" value="ECO:0007669"/>
    <property type="project" value="InterPro"/>
</dbReference>
<dbReference type="PANTHER" id="PTHR13794:SF58">
    <property type="entry name" value="MITOCHONDRIAL ENOLASE SUPERFAMILY MEMBER 1"/>
    <property type="match status" value="1"/>
</dbReference>
<dbReference type="CDD" id="cd03316">
    <property type="entry name" value="MR_like"/>
    <property type="match status" value="1"/>
</dbReference>
<dbReference type="PROSITE" id="PS00909">
    <property type="entry name" value="MR_MLE_2"/>
    <property type="match status" value="1"/>
</dbReference>
<protein>
    <submittedName>
        <fullName evidence="5">Mandelate racemase/muconate lactonizing enzyme family protein</fullName>
    </submittedName>
</protein>
<dbReference type="Gene3D" id="3.30.390.10">
    <property type="entry name" value="Enolase-like, N-terminal domain"/>
    <property type="match status" value="1"/>
</dbReference>
<dbReference type="SUPFAM" id="SSF54826">
    <property type="entry name" value="Enolase N-terminal domain-like"/>
    <property type="match status" value="1"/>
</dbReference>
<dbReference type="SUPFAM" id="SSF51604">
    <property type="entry name" value="Enolase C-terminal domain-like"/>
    <property type="match status" value="1"/>
</dbReference>
<dbReference type="InterPro" id="IPR029017">
    <property type="entry name" value="Enolase-like_N"/>
</dbReference>
<comment type="cofactor">
    <cofactor evidence="1">
        <name>Mg(2+)</name>
        <dbReference type="ChEBI" id="CHEBI:18420"/>
    </cofactor>
</comment>
<dbReference type="Pfam" id="PF13378">
    <property type="entry name" value="MR_MLE_C"/>
    <property type="match status" value="1"/>
</dbReference>
<keyword evidence="2" id="KW-0479">Metal-binding</keyword>
<dbReference type="InterPro" id="IPR046945">
    <property type="entry name" value="RHMD-like"/>
</dbReference>
<sequence>MKIASAEARCYRVPLPAPWGSATHRITHHELIVTRLATDSKLEGVGWSYTIGAGGTAVAALLSDYLLPRVVGGDPAPIEQIWDRLWRETHDVGGGLARLALASLDIALWDLRAKAAGQPLCALLGGVRTPVPAYGSGVNLHLPLPELLAQVERWQRRGYQAFKIKVGDDDPERDVERVRAVRAKIGPGARLMVDANQKWRAAEAVGRIAMLEPFGLYWIEEPVLADDVPGNAWVKAQVRTPVALGENVHSTYQFAEYLRRSAVDIVQPDVARVGGVTEWLKIAHLAQAHHLPVSAHLVVEISCHLHCAVTNATVLEDVDGGSLTELGVLRNPIRAEQGSILPPAAAGHGVEFAWEALRRFEFGPGAAAAAVAAPRERA</sequence>
<dbReference type="InterPro" id="IPR013342">
    <property type="entry name" value="Mandelate_racemase_C"/>
</dbReference>
<dbReference type="EMBL" id="VBAK01000153">
    <property type="protein sequence ID" value="TMI87620.1"/>
    <property type="molecule type" value="Genomic_DNA"/>
</dbReference>
<accession>A0A537JVU3</accession>
<dbReference type="GO" id="GO:0016836">
    <property type="term" value="F:hydro-lyase activity"/>
    <property type="evidence" value="ECO:0007669"/>
    <property type="project" value="TreeGrafter"/>
</dbReference>
<dbReference type="InterPro" id="IPR036849">
    <property type="entry name" value="Enolase-like_C_sf"/>
</dbReference>
<evidence type="ECO:0000259" key="4">
    <source>
        <dbReference type="SMART" id="SM00922"/>
    </source>
</evidence>